<organism evidence="1 2">
    <name type="scientific">Geobacillus thermopakistaniensis (strain MAS1)</name>
    <dbReference type="NCBI Taxonomy" id="1408282"/>
    <lineage>
        <taxon>Bacteria</taxon>
        <taxon>Bacillati</taxon>
        <taxon>Bacillota</taxon>
        <taxon>Bacilli</taxon>
        <taxon>Bacillales</taxon>
        <taxon>Anoxybacillaceae</taxon>
        <taxon>Geobacillus</taxon>
    </lineage>
</organism>
<keyword evidence="2" id="KW-1185">Reference proteome</keyword>
<accession>A0A7U9P5J7</accession>
<proteinExistence type="predicted"/>
<dbReference type="InterPro" id="IPR001333">
    <property type="entry name" value="Peptidase_M32_Taq"/>
</dbReference>
<dbReference type="SUPFAM" id="SSF55486">
    <property type="entry name" value="Metalloproteases ('zincins'), catalytic domain"/>
    <property type="match status" value="2"/>
</dbReference>
<sequence length="554" mass="64173">MKPIEAQFLQYVKKMTGYREAIGLMYWDLRTGAPKKGVEQRSEVIGMLSEEVFRMSTSEEMAAFIAKLSPKAVYEQLNDVTKKTLDECKKEYERNKKIPADEYKEFVVLCSKAESVWEEAKAAADFARFRPYLEQIIEFQRRFIRYWGYEGHPYNTLLDQYEPGMTVDLLDELFSRLRERIVPLVHAISAASDKPDTSFLFAPFPKEKQRAFLLELLKELGFFGQLFQILLRERIVPLVHAISAASDKPDTSFLFAPFPKEKQRAFLLELLKELGYDFGKGRLDETVHPFAIGLNPNDVRITTRYDERDFRTAVFGTIHECGHALYEQHISEALVGTPLASGASMGIHESQSLFFENMIGRHYAFWKRHYPRLQQYAPTQFADVSLDAFYRAINEAKPSLIRIEADELTYPLHIIIRYEIEKQLFAGELEAIDLPDVWNEKYEQYLGIRPHNDAVGVLQDVHWSGGSFGYFPSYALGYMYAAQFKQAMEKELDVAGLLEEGNIAPIREWLTVHIHQFGKMKKPLELVRDATGETLKADYLIQYLEEKYKALYRL</sequence>
<dbReference type="GO" id="GO:0004181">
    <property type="term" value="F:metallocarboxypeptidase activity"/>
    <property type="evidence" value="ECO:0007669"/>
    <property type="project" value="InterPro"/>
</dbReference>
<dbReference type="AlphaFoldDB" id="A0A7U9P5J7"/>
<protein>
    <submittedName>
        <fullName evidence="1">Peptidase M32</fullName>
    </submittedName>
</protein>
<dbReference type="PANTHER" id="PTHR34217">
    <property type="entry name" value="METAL-DEPENDENT CARBOXYPEPTIDASE"/>
    <property type="match status" value="1"/>
</dbReference>
<dbReference type="Proteomes" id="UP000018339">
    <property type="component" value="Unassembled WGS sequence"/>
</dbReference>
<dbReference type="GO" id="GO:0006508">
    <property type="term" value="P:proteolysis"/>
    <property type="evidence" value="ECO:0007669"/>
    <property type="project" value="InterPro"/>
</dbReference>
<name>A0A7U9P5J7_GEOTM</name>
<gene>
    <name evidence="1" type="ORF">T260_17735</name>
</gene>
<dbReference type="EMBL" id="AYSF01000103">
    <property type="protein sequence ID" value="ESU70694.1"/>
    <property type="molecule type" value="Genomic_DNA"/>
</dbReference>
<dbReference type="Gene3D" id="1.10.1370.30">
    <property type="match status" value="2"/>
</dbReference>
<comment type="caution">
    <text evidence="1">The sequence shown here is derived from an EMBL/GenBank/DDBJ whole genome shotgun (WGS) entry which is preliminary data.</text>
</comment>
<reference evidence="1 2" key="1">
    <citation type="journal article" date="2014" name="Genome Announc.">
        <title>Draft Genome Sequence of Geobacillus thermopakistaniensis Strain MAS1.</title>
        <authorList>
            <person name="Siddiqui M.A."/>
            <person name="Rashid N."/>
            <person name="Ayyampalayam S."/>
            <person name="Whitman W.B."/>
        </authorList>
    </citation>
    <scope>NUCLEOTIDE SEQUENCE [LARGE SCALE GENOMIC DNA]</scope>
    <source>
        <strain evidence="1 2">MAS1</strain>
    </source>
</reference>
<dbReference type="CDD" id="cd06460">
    <property type="entry name" value="M32_Taq"/>
    <property type="match status" value="1"/>
</dbReference>
<evidence type="ECO:0000313" key="2">
    <source>
        <dbReference type="Proteomes" id="UP000018339"/>
    </source>
</evidence>
<dbReference type="PANTHER" id="PTHR34217:SF1">
    <property type="entry name" value="CARBOXYPEPTIDASE 1"/>
    <property type="match status" value="1"/>
</dbReference>
<dbReference type="Pfam" id="PF02074">
    <property type="entry name" value="Peptidase_M32"/>
    <property type="match status" value="2"/>
</dbReference>
<evidence type="ECO:0000313" key="1">
    <source>
        <dbReference type="EMBL" id="ESU70694.1"/>
    </source>
</evidence>
<dbReference type="PROSITE" id="PS52034">
    <property type="entry name" value="PEPTIDASE_M32"/>
    <property type="match status" value="1"/>
</dbReference>